<reference evidence="2 3" key="1">
    <citation type="submission" date="2023-09" db="EMBL/GenBank/DDBJ databases">
        <title>Nesidiocoris tenuis whole genome shotgun sequence.</title>
        <authorList>
            <person name="Shibata T."/>
            <person name="Shimoda M."/>
            <person name="Kobayashi T."/>
            <person name="Uehara T."/>
        </authorList>
    </citation>
    <scope>NUCLEOTIDE SEQUENCE [LARGE SCALE GENOMIC DNA]</scope>
    <source>
        <strain evidence="2 3">Japan</strain>
    </source>
</reference>
<feature type="transmembrane region" description="Helical" evidence="1">
    <location>
        <begin position="84"/>
        <end position="104"/>
    </location>
</feature>
<keyword evidence="3" id="KW-1185">Reference proteome</keyword>
<sequence length="204" mass="23154">MDNQRRNPDENGCTKATKITDDGIKTKAYYTDMGCGYISQNSVPEKVDVYCFDQLNTGFFRTSDHPPPLYADIAIQRTEKYATVFWAEIFGLVNVVTAFVIAMILQTFKFVLQGILRPIMIGFVQLLSDYLIKPFLTLLYNGFTQPISIFLYNVLSSIRDVLQPLAKGIGYFFELFAVILRAIRLVEVKNITNITPCGSQQMKC</sequence>
<keyword evidence="1" id="KW-1133">Transmembrane helix</keyword>
<protein>
    <submittedName>
        <fullName evidence="2">Uncharacterized protein</fullName>
    </submittedName>
</protein>
<proteinExistence type="predicted"/>
<name>A0ABN7AWP3_9HEMI</name>
<dbReference type="Proteomes" id="UP001307889">
    <property type="component" value="Chromosome 7"/>
</dbReference>
<evidence type="ECO:0000256" key="1">
    <source>
        <dbReference type="SAM" id="Phobius"/>
    </source>
</evidence>
<keyword evidence="1" id="KW-0812">Transmembrane</keyword>
<keyword evidence="1" id="KW-0472">Membrane</keyword>
<organism evidence="2 3">
    <name type="scientific">Nesidiocoris tenuis</name>
    <dbReference type="NCBI Taxonomy" id="355587"/>
    <lineage>
        <taxon>Eukaryota</taxon>
        <taxon>Metazoa</taxon>
        <taxon>Ecdysozoa</taxon>
        <taxon>Arthropoda</taxon>
        <taxon>Hexapoda</taxon>
        <taxon>Insecta</taxon>
        <taxon>Pterygota</taxon>
        <taxon>Neoptera</taxon>
        <taxon>Paraneoptera</taxon>
        <taxon>Hemiptera</taxon>
        <taxon>Heteroptera</taxon>
        <taxon>Panheteroptera</taxon>
        <taxon>Cimicomorpha</taxon>
        <taxon>Miridae</taxon>
        <taxon>Dicyphina</taxon>
        <taxon>Nesidiocoris</taxon>
    </lineage>
</organism>
<dbReference type="EMBL" id="AP028915">
    <property type="protein sequence ID" value="BES96610.1"/>
    <property type="molecule type" value="Genomic_DNA"/>
</dbReference>
<evidence type="ECO:0000313" key="3">
    <source>
        <dbReference type="Proteomes" id="UP001307889"/>
    </source>
</evidence>
<accession>A0ABN7AWP3</accession>
<gene>
    <name evidence="2" type="ORF">NTJ_09422</name>
</gene>
<evidence type="ECO:0000313" key="2">
    <source>
        <dbReference type="EMBL" id="BES96610.1"/>
    </source>
</evidence>